<gene>
    <name evidence="1" type="ORF">STCU_12148</name>
</gene>
<dbReference type="EMBL" id="ATMH01012245">
    <property type="protein sequence ID" value="EPY15295.1"/>
    <property type="molecule type" value="Genomic_DNA"/>
</dbReference>
<keyword evidence="2" id="KW-1185">Reference proteome</keyword>
<dbReference type="Proteomes" id="UP000015354">
    <property type="component" value="Unassembled WGS sequence"/>
</dbReference>
<proteinExistence type="predicted"/>
<protein>
    <recommendedName>
        <fullName evidence="3">RWD domain-containing protein</fullName>
    </recommendedName>
</protein>
<evidence type="ECO:0000313" key="1">
    <source>
        <dbReference type="EMBL" id="EPY15295.1"/>
    </source>
</evidence>
<evidence type="ECO:0000313" key="2">
    <source>
        <dbReference type="Proteomes" id="UP000015354"/>
    </source>
</evidence>
<accession>S9UXM7</accession>
<comment type="caution">
    <text evidence="1">The sequence shown here is derived from an EMBL/GenBank/DDBJ whole genome shotgun (WGS) entry which is preliminary data.</text>
</comment>
<organism evidence="1 2">
    <name type="scientific">Strigomonas culicis</name>
    <dbReference type="NCBI Taxonomy" id="28005"/>
    <lineage>
        <taxon>Eukaryota</taxon>
        <taxon>Discoba</taxon>
        <taxon>Euglenozoa</taxon>
        <taxon>Kinetoplastea</taxon>
        <taxon>Metakinetoplastina</taxon>
        <taxon>Trypanosomatida</taxon>
        <taxon>Trypanosomatidae</taxon>
        <taxon>Strigomonadinae</taxon>
        <taxon>Strigomonas</taxon>
    </lineage>
</organism>
<reference evidence="1 2" key="1">
    <citation type="journal article" date="2013" name="PLoS ONE">
        <title>Predicting the Proteins of Angomonas deanei, Strigomonas culicis and Their Respective Endosymbionts Reveals New Aspects of the Trypanosomatidae Family.</title>
        <authorList>
            <person name="Motta M.C."/>
            <person name="Martins A.C."/>
            <person name="de Souza S.S."/>
            <person name="Catta-Preta C.M."/>
            <person name="Silva R."/>
            <person name="Klein C.C."/>
            <person name="de Almeida L.G."/>
            <person name="de Lima Cunha O."/>
            <person name="Ciapina L.P."/>
            <person name="Brocchi M."/>
            <person name="Colabardini A.C."/>
            <person name="de Araujo Lima B."/>
            <person name="Machado C.R."/>
            <person name="de Almeida Soares C.M."/>
            <person name="Probst C.M."/>
            <person name="de Menezes C.B."/>
            <person name="Thompson C.E."/>
            <person name="Bartholomeu D.C."/>
            <person name="Gradia D.F."/>
            <person name="Pavoni D.P."/>
            <person name="Grisard E.C."/>
            <person name="Fantinatti-Garboggini F."/>
            <person name="Marchini F.K."/>
            <person name="Rodrigues-Luiz G.F."/>
            <person name="Wagner G."/>
            <person name="Goldman G.H."/>
            <person name="Fietto J.L."/>
            <person name="Elias M.C."/>
            <person name="Goldman M.H."/>
            <person name="Sagot M.F."/>
            <person name="Pereira M."/>
            <person name="Stoco P.H."/>
            <person name="de Mendonca-Neto R.P."/>
            <person name="Teixeira S.M."/>
            <person name="Maciel T.E."/>
            <person name="de Oliveira Mendes T.A."/>
            <person name="Urmenyi T.P."/>
            <person name="de Souza W."/>
            <person name="Schenkman S."/>
            <person name="de Vasconcelos A.T."/>
        </authorList>
    </citation>
    <scope>NUCLEOTIDE SEQUENCE [LARGE SCALE GENOMIC DNA]</scope>
</reference>
<evidence type="ECO:0008006" key="3">
    <source>
        <dbReference type="Google" id="ProtNLM"/>
    </source>
</evidence>
<dbReference type="AlphaFoldDB" id="S9UXM7"/>
<sequence>MIKEKECAPFSPHNVYCECLTLTDTDGKELPPEALQLLAAPGEASQWVSLLARGGRARRGPLRVRSAAQPLAQTLDPMLLSYLEFLRLRGCHEQAEEITLFAETEVDHNVLWCHDKYGCFSLRFTCHGESEGSSVCVITIGLPLRYPEVSHAASVSVLGCHASPEFVRELTEGLEALTADFSAAGAHALMGTVGMARQMSSEIPILLTSPHFGFCESCSRVKRKSAEGGMPQCVELDPTTKTWVCCRCGGPSQLLPLVYHVDTHTHQPWVADSTRFSAAERSVEVDCCICYSDDASTMIRFNCGCWYCFPCFFRLCESSMETQAVMRAQLPTLTEVVNSPSTARWDWRHHAAFSPAARRSMRVAAMRSALLLDQWRQLLKGKGLRLCHCSVYRARSICRRLCSLSNRQGLIGPRARRIQRSLHKPTT</sequence>
<name>S9UXM7_9TRYP</name>